<dbReference type="SUPFAM" id="SSF46785">
    <property type="entry name" value="Winged helix' DNA-binding domain"/>
    <property type="match status" value="1"/>
</dbReference>
<dbReference type="Gene3D" id="3.40.190.10">
    <property type="entry name" value="Periplasmic binding protein-like II"/>
    <property type="match status" value="2"/>
</dbReference>
<dbReference type="Proteomes" id="UP001595912">
    <property type="component" value="Unassembled WGS sequence"/>
</dbReference>
<dbReference type="EMBL" id="JBHSIU010000011">
    <property type="protein sequence ID" value="MFC4998304.1"/>
    <property type="molecule type" value="Genomic_DNA"/>
</dbReference>
<dbReference type="InterPro" id="IPR000847">
    <property type="entry name" value="LysR_HTH_N"/>
</dbReference>
<proteinExistence type="inferred from homology"/>
<comment type="caution">
    <text evidence="6">The sequence shown here is derived from an EMBL/GenBank/DDBJ whole genome shotgun (WGS) entry which is preliminary data.</text>
</comment>
<dbReference type="PANTHER" id="PTHR30346:SF0">
    <property type="entry name" value="HCA OPERON TRANSCRIPTIONAL ACTIVATOR HCAR"/>
    <property type="match status" value="1"/>
</dbReference>
<evidence type="ECO:0000313" key="7">
    <source>
        <dbReference type="Proteomes" id="UP001595912"/>
    </source>
</evidence>
<evidence type="ECO:0000313" key="6">
    <source>
        <dbReference type="EMBL" id="MFC4998304.1"/>
    </source>
</evidence>
<evidence type="ECO:0000256" key="3">
    <source>
        <dbReference type="ARBA" id="ARBA00023125"/>
    </source>
</evidence>
<comment type="similarity">
    <text evidence="1">Belongs to the LysR transcriptional regulatory family.</text>
</comment>
<dbReference type="PROSITE" id="PS50931">
    <property type="entry name" value="HTH_LYSR"/>
    <property type="match status" value="1"/>
</dbReference>
<keyword evidence="3" id="KW-0238">DNA-binding</keyword>
<organism evidence="6 7">
    <name type="scientific">Dactylosporangium cerinum</name>
    <dbReference type="NCBI Taxonomy" id="1434730"/>
    <lineage>
        <taxon>Bacteria</taxon>
        <taxon>Bacillati</taxon>
        <taxon>Actinomycetota</taxon>
        <taxon>Actinomycetes</taxon>
        <taxon>Micromonosporales</taxon>
        <taxon>Micromonosporaceae</taxon>
        <taxon>Dactylosporangium</taxon>
    </lineage>
</organism>
<keyword evidence="2" id="KW-0805">Transcription regulation</keyword>
<evidence type="ECO:0000259" key="5">
    <source>
        <dbReference type="PROSITE" id="PS50931"/>
    </source>
</evidence>
<dbReference type="RefSeq" id="WP_380114559.1">
    <property type="nucleotide sequence ID" value="NZ_JBHSIU010000011.1"/>
</dbReference>
<dbReference type="InterPro" id="IPR036388">
    <property type="entry name" value="WH-like_DNA-bd_sf"/>
</dbReference>
<dbReference type="PRINTS" id="PR00039">
    <property type="entry name" value="HTHLYSR"/>
</dbReference>
<keyword evidence="4" id="KW-0804">Transcription</keyword>
<evidence type="ECO:0000256" key="4">
    <source>
        <dbReference type="ARBA" id="ARBA00023163"/>
    </source>
</evidence>
<dbReference type="Pfam" id="PF00126">
    <property type="entry name" value="HTH_1"/>
    <property type="match status" value="1"/>
</dbReference>
<protein>
    <submittedName>
        <fullName evidence="6">LysR family transcriptional regulator</fullName>
    </submittedName>
</protein>
<evidence type="ECO:0000256" key="2">
    <source>
        <dbReference type="ARBA" id="ARBA00023015"/>
    </source>
</evidence>
<keyword evidence="7" id="KW-1185">Reference proteome</keyword>
<feature type="domain" description="HTH lysR-type" evidence="5">
    <location>
        <begin position="9"/>
        <end position="66"/>
    </location>
</feature>
<accession>A0ABV9VR81</accession>
<dbReference type="Gene3D" id="1.10.10.10">
    <property type="entry name" value="Winged helix-like DNA-binding domain superfamily/Winged helix DNA-binding domain"/>
    <property type="match status" value="1"/>
</dbReference>
<dbReference type="InterPro" id="IPR036390">
    <property type="entry name" value="WH_DNA-bd_sf"/>
</dbReference>
<dbReference type="Pfam" id="PF03466">
    <property type="entry name" value="LysR_substrate"/>
    <property type="match status" value="1"/>
</dbReference>
<sequence length="315" mass="34659">MTSRTWPDLDVRLLRHFVAVADELHFGRAAARLFIAQQALSRDVQRLEERVGVALFDRTSRRVALTAAGEMLLPRARRLLVLHDETVRELRGGETTLLVNVVAPGLTPARVLAAARSREPATEFFARFEGGMRRATSLLGEHRLDATFGRGGTAVSGLAHRLIRWEPLALLVPVRSPLAEQSAVPLAALRDAQVCWLAGDHVTPEWEDVARRLLQSCGAPVDGGGAHPYVHSIEELAHHVRVRESPVLTLQDQPPVPGAVLRPLVEPGAVYPWSLVWRAGEHHRPGLRALLESAAELATAEGWLTVPELAWRPDE</sequence>
<reference evidence="7" key="1">
    <citation type="journal article" date="2019" name="Int. J. Syst. Evol. Microbiol.">
        <title>The Global Catalogue of Microorganisms (GCM) 10K type strain sequencing project: providing services to taxonomists for standard genome sequencing and annotation.</title>
        <authorList>
            <consortium name="The Broad Institute Genomics Platform"/>
            <consortium name="The Broad Institute Genome Sequencing Center for Infectious Disease"/>
            <person name="Wu L."/>
            <person name="Ma J."/>
        </authorList>
    </citation>
    <scope>NUCLEOTIDE SEQUENCE [LARGE SCALE GENOMIC DNA]</scope>
    <source>
        <strain evidence="7">CGMCC 4.7152</strain>
    </source>
</reference>
<evidence type="ECO:0000256" key="1">
    <source>
        <dbReference type="ARBA" id="ARBA00009437"/>
    </source>
</evidence>
<name>A0ABV9VR81_9ACTN</name>
<dbReference type="InterPro" id="IPR005119">
    <property type="entry name" value="LysR_subst-bd"/>
</dbReference>
<dbReference type="PANTHER" id="PTHR30346">
    <property type="entry name" value="TRANSCRIPTIONAL DUAL REGULATOR HCAR-RELATED"/>
    <property type="match status" value="1"/>
</dbReference>
<dbReference type="SUPFAM" id="SSF53850">
    <property type="entry name" value="Periplasmic binding protein-like II"/>
    <property type="match status" value="1"/>
</dbReference>
<gene>
    <name evidence="6" type="ORF">ACFPIJ_10710</name>
</gene>